<dbReference type="GO" id="GO:0003729">
    <property type="term" value="F:mRNA binding"/>
    <property type="evidence" value="ECO:0007669"/>
    <property type="project" value="TreeGrafter"/>
</dbReference>
<dbReference type="Pfam" id="PF13865">
    <property type="entry name" value="FoP_duplication"/>
    <property type="match status" value="1"/>
</dbReference>
<dbReference type="InterPro" id="IPR012677">
    <property type="entry name" value="Nucleotide-bd_a/b_plait_sf"/>
</dbReference>
<dbReference type="PANTHER" id="PTHR19965">
    <property type="entry name" value="RNA AND EXPORT FACTOR BINDING PROTEIN"/>
    <property type="match status" value="1"/>
</dbReference>
<name>A0A178F422_TRIRU</name>
<reference evidence="5 6" key="1">
    <citation type="submission" date="2016-05" db="EMBL/GenBank/DDBJ databases">
        <title>Genome sequencing of Trichophyton rubrum CMCC(F)T1i isolated from hair.</title>
        <authorList>
            <person name="Zhan P."/>
            <person name="Tao Y."/>
            <person name="Liu W."/>
        </authorList>
    </citation>
    <scope>NUCLEOTIDE SEQUENCE [LARGE SCALE GENOMIC DNA]</scope>
    <source>
        <strain evidence="6">CMCC(F)T1i</strain>
    </source>
</reference>
<organism evidence="5 6">
    <name type="scientific">Trichophyton rubrum</name>
    <name type="common">Athlete's foot fungus</name>
    <name type="synonym">Epidermophyton rubrum</name>
    <dbReference type="NCBI Taxonomy" id="5551"/>
    <lineage>
        <taxon>Eukaryota</taxon>
        <taxon>Fungi</taxon>
        <taxon>Dikarya</taxon>
        <taxon>Ascomycota</taxon>
        <taxon>Pezizomycotina</taxon>
        <taxon>Eurotiomycetes</taxon>
        <taxon>Eurotiomycetidae</taxon>
        <taxon>Onygenales</taxon>
        <taxon>Arthrodermataceae</taxon>
        <taxon>Trichophyton</taxon>
    </lineage>
</organism>
<gene>
    <name evidence="5" type="ORF">A7C99_1607</name>
</gene>
<dbReference type="PROSITE" id="PS50102">
    <property type="entry name" value="RRM"/>
    <property type="match status" value="1"/>
</dbReference>
<comment type="caution">
    <text evidence="5">The sequence shown here is derived from an EMBL/GenBank/DDBJ whole genome shotgun (WGS) entry which is preliminary data.</text>
</comment>
<dbReference type="AlphaFoldDB" id="A0A178F422"/>
<dbReference type="EMBL" id="LHPM01000011">
    <property type="protein sequence ID" value="OAL67192.1"/>
    <property type="molecule type" value="Genomic_DNA"/>
</dbReference>
<evidence type="ECO:0000259" key="4">
    <source>
        <dbReference type="PROSITE" id="PS50102"/>
    </source>
</evidence>
<dbReference type="InterPro" id="IPR025715">
    <property type="entry name" value="FoP_C"/>
</dbReference>
<feature type="region of interest" description="Disordered" evidence="3">
    <location>
        <begin position="162"/>
        <end position="329"/>
    </location>
</feature>
<feature type="domain" description="RRM" evidence="4">
    <location>
        <begin position="87"/>
        <end position="164"/>
    </location>
</feature>
<evidence type="ECO:0000313" key="6">
    <source>
        <dbReference type="Proteomes" id="UP000243015"/>
    </source>
</evidence>
<dbReference type="GO" id="GO:0005634">
    <property type="term" value="C:nucleus"/>
    <property type="evidence" value="ECO:0007669"/>
    <property type="project" value="TreeGrafter"/>
</dbReference>
<dbReference type="SMART" id="SM00360">
    <property type="entry name" value="RRM"/>
    <property type="match status" value="1"/>
</dbReference>
<dbReference type="SMART" id="SM01218">
    <property type="entry name" value="FoP_duplication"/>
    <property type="match status" value="1"/>
</dbReference>
<sequence length="329" mass="36274">MDQSLDEIIAERPDASRPRGGRMAGSRRRNNFRGSHKSSRGDRADLDLDWVHDRFEDDRDSRSSRPPRQPRTDRYNSGPADHDSRGAKIRVSNIHYDLTQEDLEELFTRIGPVYSVSLLYDRAGRSEGTAFVTYKRLSDAETAIHEFDGANAKGQPIRLTLVPSAAPRRRNPFDSAEMPKGSLFDRAERPRGRDSRSLSPEAAEASGGRRGRRNNTNLAPPDNIDRYVPGQRSPIRKHDSGRNRGRRGGGGGGGRDSREATGSRNRGSGRMKKTQEELDQEMEDYWGKANADTAGGANNNAAENQPAAAQPAAQPAPAAGAEEDIDMIE</sequence>
<evidence type="ECO:0000313" key="5">
    <source>
        <dbReference type="EMBL" id="OAL67192.1"/>
    </source>
</evidence>
<keyword evidence="1 2" id="KW-0694">RNA-binding</keyword>
<proteinExistence type="predicted"/>
<dbReference type="Proteomes" id="UP000243015">
    <property type="component" value="Unassembled WGS sequence"/>
</dbReference>
<dbReference type="Pfam" id="PF00076">
    <property type="entry name" value="RRM_1"/>
    <property type="match status" value="1"/>
</dbReference>
<evidence type="ECO:0000256" key="1">
    <source>
        <dbReference type="ARBA" id="ARBA00022884"/>
    </source>
</evidence>
<feature type="compositionally biased region" description="Low complexity" evidence="3">
    <location>
        <begin position="294"/>
        <end position="320"/>
    </location>
</feature>
<dbReference type="InterPro" id="IPR035979">
    <property type="entry name" value="RBD_domain_sf"/>
</dbReference>
<protein>
    <submittedName>
        <fullName evidence="5">RNA binding domain-containing protein</fullName>
    </submittedName>
</protein>
<feature type="region of interest" description="Disordered" evidence="3">
    <location>
        <begin position="1"/>
        <end position="43"/>
    </location>
</feature>
<feature type="compositionally biased region" description="Basic and acidic residues" evidence="3">
    <location>
        <begin position="70"/>
        <end position="86"/>
    </location>
</feature>
<dbReference type="InterPro" id="IPR000504">
    <property type="entry name" value="RRM_dom"/>
</dbReference>
<dbReference type="PANTHER" id="PTHR19965:SF82">
    <property type="entry name" value="THO COMPLEX SUBUNIT 4"/>
    <property type="match status" value="1"/>
</dbReference>
<dbReference type="Gene3D" id="3.30.70.330">
    <property type="match status" value="1"/>
</dbReference>
<feature type="compositionally biased region" description="Basic residues" evidence="3">
    <location>
        <begin position="25"/>
        <end position="38"/>
    </location>
</feature>
<dbReference type="InterPro" id="IPR051229">
    <property type="entry name" value="ALYREF_mRNA_export"/>
</dbReference>
<feature type="region of interest" description="Disordered" evidence="3">
    <location>
        <begin position="55"/>
        <end position="88"/>
    </location>
</feature>
<feature type="compositionally biased region" description="Basic and acidic residues" evidence="3">
    <location>
        <begin position="183"/>
        <end position="196"/>
    </location>
</feature>
<evidence type="ECO:0000256" key="2">
    <source>
        <dbReference type="PROSITE-ProRule" id="PRU00176"/>
    </source>
</evidence>
<dbReference type="CDD" id="cd12418">
    <property type="entry name" value="RRM_Aly_REF_like"/>
    <property type="match status" value="1"/>
</dbReference>
<dbReference type="VEuPathDB" id="FungiDB:TERG_07841"/>
<dbReference type="SUPFAM" id="SSF54928">
    <property type="entry name" value="RNA-binding domain, RBD"/>
    <property type="match status" value="1"/>
</dbReference>
<accession>A0A178F422</accession>
<evidence type="ECO:0000256" key="3">
    <source>
        <dbReference type="SAM" id="MobiDB-lite"/>
    </source>
</evidence>